<proteinExistence type="predicted"/>
<dbReference type="AlphaFoldDB" id="A0A9W9KJE5"/>
<protein>
    <submittedName>
        <fullName evidence="1">Uncharacterized protein</fullName>
    </submittedName>
</protein>
<accession>A0A9W9KJE5</accession>
<organism evidence="1 2">
    <name type="scientific">Penicillium angulare</name>
    <dbReference type="NCBI Taxonomy" id="116970"/>
    <lineage>
        <taxon>Eukaryota</taxon>
        <taxon>Fungi</taxon>
        <taxon>Dikarya</taxon>
        <taxon>Ascomycota</taxon>
        <taxon>Pezizomycotina</taxon>
        <taxon>Eurotiomycetes</taxon>
        <taxon>Eurotiomycetidae</taxon>
        <taxon>Eurotiales</taxon>
        <taxon>Aspergillaceae</taxon>
        <taxon>Penicillium</taxon>
    </lineage>
</organism>
<evidence type="ECO:0000313" key="2">
    <source>
        <dbReference type="Proteomes" id="UP001149165"/>
    </source>
</evidence>
<name>A0A9W9KJE5_9EURO</name>
<evidence type="ECO:0000313" key="1">
    <source>
        <dbReference type="EMBL" id="KAJ5108839.1"/>
    </source>
</evidence>
<sequence length="79" mass="8832">MPTLNNDGAPDLVEFLELTVQRAYLSGVGRTDNNNLYILRQERKLVVDTANVAEELNHMPSVLVLLPPDLVHLCTGLKY</sequence>
<keyword evidence="2" id="KW-1185">Reference proteome</keyword>
<dbReference type="Proteomes" id="UP001149165">
    <property type="component" value="Unassembled WGS sequence"/>
</dbReference>
<gene>
    <name evidence="1" type="ORF">N7456_005514</name>
</gene>
<reference evidence="1" key="2">
    <citation type="journal article" date="2023" name="IMA Fungus">
        <title>Comparative genomic study of the Penicillium genus elucidates a diverse pangenome and 15 lateral gene transfer events.</title>
        <authorList>
            <person name="Petersen C."/>
            <person name="Sorensen T."/>
            <person name="Nielsen M.R."/>
            <person name="Sondergaard T.E."/>
            <person name="Sorensen J.L."/>
            <person name="Fitzpatrick D.A."/>
            <person name="Frisvad J.C."/>
            <person name="Nielsen K.L."/>
        </authorList>
    </citation>
    <scope>NUCLEOTIDE SEQUENCE</scope>
    <source>
        <strain evidence="1">IBT 30069</strain>
    </source>
</reference>
<comment type="caution">
    <text evidence="1">The sequence shown here is derived from an EMBL/GenBank/DDBJ whole genome shotgun (WGS) entry which is preliminary data.</text>
</comment>
<dbReference type="EMBL" id="JAPQKH010000003">
    <property type="protein sequence ID" value="KAJ5108839.1"/>
    <property type="molecule type" value="Genomic_DNA"/>
</dbReference>
<reference evidence="1" key="1">
    <citation type="submission" date="2022-11" db="EMBL/GenBank/DDBJ databases">
        <authorList>
            <person name="Petersen C."/>
        </authorList>
    </citation>
    <scope>NUCLEOTIDE SEQUENCE</scope>
    <source>
        <strain evidence="1">IBT 30069</strain>
    </source>
</reference>